<evidence type="ECO:0000256" key="3">
    <source>
        <dbReference type="ARBA" id="ARBA00022475"/>
    </source>
</evidence>
<dbReference type="GO" id="GO:0047355">
    <property type="term" value="F:CDP-glycerol glycerophosphotransferase activity"/>
    <property type="evidence" value="ECO:0007669"/>
    <property type="project" value="InterPro"/>
</dbReference>
<dbReference type="Gene3D" id="3.40.50.12580">
    <property type="match status" value="1"/>
</dbReference>
<keyword evidence="3" id="KW-1003">Cell membrane</keyword>
<dbReference type="InterPro" id="IPR051612">
    <property type="entry name" value="Teichoic_Acid_Biosynth"/>
</dbReference>
<dbReference type="GO" id="GO:0019350">
    <property type="term" value="P:teichoic acid biosynthetic process"/>
    <property type="evidence" value="ECO:0007669"/>
    <property type="project" value="UniProtKB-KW"/>
</dbReference>
<evidence type="ECO:0000256" key="6">
    <source>
        <dbReference type="ARBA" id="ARBA00023136"/>
    </source>
</evidence>
<keyword evidence="5" id="KW-0777">Teichoic acid biosynthesis</keyword>
<dbReference type="PANTHER" id="PTHR37316">
    <property type="entry name" value="TEICHOIC ACID GLYCEROL-PHOSPHATE PRIMASE"/>
    <property type="match status" value="1"/>
</dbReference>
<dbReference type="AlphaFoldDB" id="A0A7M1W4B7"/>
<keyword evidence="6" id="KW-0472">Membrane</keyword>
<evidence type="ECO:0000313" key="7">
    <source>
        <dbReference type="EMBL" id="QOS21897.1"/>
    </source>
</evidence>
<comment type="similarity">
    <text evidence="2">Belongs to the CDP-glycerol glycerophosphotransferase family.</text>
</comment>
<dbReference type="Pfam" id="PF04464">
    <property type="entry name" value="Glyphos_transf"/>
    <property type="match status" value="1"/>
</dbReference>
<dbReference type="SUPFAM" id="SSF53756">
    <property type="entry name" value="UDP-Glycosyltransferase/glycogen phosphorylase"/>
    <property type="match status" value="1"/>
</dbReference>
<reference evidence="7" key="1">
    <citation type="submission" date="2020-08" db="EMBL/GenBank/DDBJ databases">
        <title>Genetic structure, function and evolution of capsule biosynthesis loci in Vibrio parahaemolyticus.</title>
        <authorList>
            <person name="Li L."/>
            <person name="Bian S."/>
        </authorList>
    </citation>
    <scope>NUCLEOTIDE SEQUENCE</scope>
    <source>
        <strain evidence="7">VP389</strain>
    </source>
</reference>
<dbReference type="PANTHER" id="PTHR37316:SF3">
    <property type="entry name" value="TEICHOIC ACID GLYCEROL-PHOSPHATE TRANSFERASE"/>
    <property type="match status" value="1"/>
</dbReference>
<dbReference type="EC" id="2.7.8.45" evidence="7"/>
<dbReference type="Gene3D" id="3.40.50.11820">
    <property type="match status" value="1"/>
</dbReference>
<comment type="subcellular location">
    <subcellularLocation>
        <location evidence="1">Cell membrane</location>
        <topology evidence="1">Peripheral membrane protein</topology>
    </subcellularLocation>
</comment>
<dbReference type="InterPro" id="IPR043148">
    <property type="entry name" value="TagF_C"/>
</dbReference>
<dbReference type="InterPro" id="IPR007554">
    <property type="entry name" value="Glycerophosphate_synth"/>
</dbReference>
<evidence type="ECO:0000256" key="2">
    <source>
        <dbReference type="ARBA" id="ARBA00010488"/>
    </source>
</evidence>
<dbReference type="GO" id="GO:0005886">
    <property type="term" value="C:plasma membrane"/>
    <property type="evidence" value="ECO:0007669"/>
    <property type="project" value="UniProtKB-SubCell"/>
</dbReference>
<protein>
    <submittedName>
        <fullName evidence="7">Teichoic acid glycerol-phosphate transferase</fullName>
        <ecNumber evidence="7">2.7.8.45</ecNumber>
    </submittedName>
</protein>
<accession>A0A7M1W4B7</accession>
<evidence type="ECO:0000256" key="4">
    <source>
        <dbReference type="ARBA" id="ARBA00022679"/>
    </source>
</evidence>
<evidence type="ECO:0000256" key="1">
    <source>
        <dbReference type="ARBA" id="ARBA00004202"/>
    </source>
</evidence>
<gene>
    <name evidence="7" type="primary">tarF</name>
    <name evidence="7" type="ORF">VP389_00016</name>
</gene>
<sequence>MKNSVQVTDYLKAMYFFLKKIHKIVHRDPQLWIFSSWMGKRKSDNPWYLYLDLKKIDPGLRLIWIVKDRNLHNEYEHTYFYLSEKGIEAQLKCGVSFCSHSIYSDFWGWLLLLGNVKRIQLWHGAPYKKIMWDAKSNFFAKFKRIVFDRYDLIVSSNEYLKNIVANAFRVHEEKVLVSGYPRVRGDLGPRELNDGIERILYAPTFRDGNSCFYLFDRYGMNFELFNDWLRKNKKYLYIRLHPKDILSDENKRSIENASNMFIDDSLDVYESLWKYEVLITDYSSIMFDYLAYEKKIIFSPFDFDMYSNINRGVYFDYSEISIPPIAKDWQQVLVSLESEYDYLKLKCIISKFGQNKEINSSELIFKRVKGLF</sequence>
<keyword evidence="4 7" id="KW-0808">Transferase</keyword>
<dbReference type="EMBL" id="MT898200">
    <property type="protein sequence ID" value="QOS21897.1"/>
    <property type="molecule type" value="Genomic_DNA"/>
</dbReference>
<dbReference type="InterPro" id="IPR043149">
    <property type="entry name" value="TagF_N"/>
</dbReference>
<organism evidence="7">
    <name type="scientific">Vibrio parahaemolyticus</name>
    <dbReference type="NCBI Taxonomy" id="670"/>
    <lineage>
        <taxon>Bacteria</taxon>
        <taxon>Pseudomonadati</taxon>
        <taxon>Pseudomonadota</taxon>
        <taxon>Gammaproteobacteria</taxon>
        <taxon>Vibrionales</taxon>
        <taxon>Vibrionaceae</taxon>
        <taxon>Vibrio</taxon>
    </lineage>
</organism>
<proteinExistence type="inferred from homology"/>
<name>A0A7M1W4B7_VIBPH</name>
<evidence type="ECO:0000256" key="5">
    <source>
        <dbReference type="ARBA" id="ARBA00022944"/>
    </source>
</evidence>